<evidence type="ECO:0000256" key="3">
    <source>
        <dbReference type="ARBA" id="ARBA00022692"/>
    </source>
</evidence>
<protein>
    <recommendedName>
        <fullName evidence="6">Signal peptidase I</fullName>
        <ecNumber evidence="6">3.4.21.89</ecNumber>
    </recommendedName>
</protein>
<keyword evidence="4 8" id="KW-1133">Transmembrane helix</keyword>
<keyword evidence="10" id="KW-0378">Hydrolase</keyword>
<name>A0A7Y6A365_9CELL</name>
<evidence type="ECO:0000256" key="4">
    <source>
        <dbReference type="ARBA" id="ARBA00022989"/>
    </source>
</evidence>
<keyword evidence="3 8" id="KW-0812">Transmembrane</keyword>
<dbReference type="InterPro" id="IPR036286">
    <property type="entry name" value="LexA/Signal_pep-like_sf"/>
</dbReference>
<dbReference type="Gene3D" id="2.10.109.10">
    <property type="entry name" value="Umud Fragment, subunit A"/>
    <property type="match status" value="1"/>
</dbReference>
<evidence type="ECO:0000256" key="6">
    <source>
        <dbReference type="NCBIfam" id="TIGR02228"/>
    </source>
</evidence>
<dbReference type="Pfam" id="PF00717">
    <property type="entry name" value="Peptidase_S24"/>
    <property type="match status" value="1"/>
</dbReference>
<dbReference type="InterPro" id="IPR015927">
    <property type="entry name" value="Peptidase_S24_S26A/B/C"/>
</dbReference>
<dbReference type="Proteomes" id="UP000565724">
    <property type="component" value="Unassembled WGS sequence"/>
</dbReference>
<evidence type="ECO:0000256" key="2">
    <source>
        <dbReference type="ARBA" id="ARBA00022670"/>
    </source>
</evidence>
<dbReference type="NCBIfam" id="TIGR02228">
    <property type="entry name" value="sigpep_I_arch"/>
    <property type="match status" value="1"/>
</dbReference>
<dbReference type="EC" id="3.4.21.89" evidence="6"/>
<dbReference type="GO" id="GO:0006465">
    <property type="term" value="P:signal peptide processing"/>
    <property type="evidence" value="ECO:0007669"/>
    <property type="project" value="UniProtKB-UniRule"/>
</dbReference>
<feature type="transmembrane region" description="Helical" evidence="8">
    <location>
        <begin position="22"/>
        <end position="49"/>
    </location>
</feature>
<evidence type="ECO:0000256" key="8">
    <source>
        <dbReference type="SAM" id="Phobius"/>
    </source>
</evidence>
<keyword evidence="2" id="KW-0645">Protease</keyword>
<reference evidence="10 11" key="1">
    <citation type="submission" date="2020-05" db="EMBL/GenBank/DDBJ databases">
        <title>Genome Sequencing of Type Strains.</title>
        <authorList>
            <person name="Lemaire J.F."/>
            <person name="Inderbitzin P."/>
            <person name="Gregorio O.A."/>
            <person name="Collins S.B."/>
            <person name="Wespe N."/>
            <person name="Knight-Connoni V."/>
        </authorList>
    </citation>
    <scope>NUCLEOTIDE SEQUENCE [LARGE SCALE GENOMIC DNA]</scope>
    <source>
        <strain evidence="10 11">ATCC 25174</strain>
    </source>
</reference>
<dbReference type="GO" id="GO:0016020">
    <property type="term" value="C:membrane"/>
    <property type="evidence" value="ECO:0007669"/>
    <property type="project" value="UniProtKB-SubCell"/>
</dbReference>
<comment type="subcellular location">
    <subcellularLocation>
        <location evidence="1">Membrane</location>
    </subcellularLocation>
</comment>
<dbReference type="SUPFAM" id="SSF51306">
    <property type="entry name" value="LexA/Signal peptidase"/>
    <property type="match status" value="1"/>
</dbReference>
<evidence type="ECO:0000256" key="7">
    <source>
        <dbReference type="SAM" id="MobiDB-lite"/>
    </source>
</evidence>
<organism evidence="10 11">
    <name type="scientific">Cellulomonas humilata</name>
    <dbReference type="NCBI Taxonomy" id="144055"/>
    <lineage>
        <taxon>Bacteria</taxon>
        <taxon>Bacillati</taxon>
        <taxon>Actinomycetota</taxon>
        <taxon>Actinomycetes</taxon>
        <taxon>Micrococcales</taxon>
        <taxon>Cellulomonadaceae</taxon>
        <taxon>Cellulomonas</taxon>
    </lineage>
</organism>
<proteinExistence type="predicted"/>
<dbReference type="EMBL" id="JABMCI010000069">
    <property type="protein sequence ID" value="NUU18914.1"/>
    <property type="molecule type" value="Genomic_DNA"/>
</dbReference>
<dbReference type="GO" id="GO:0004252">
    <property type="term" value="F:serine-type endopeptidase activity"/>
    <property type="evidence" value="ECO:0007669"/>
    <property type="project" value="UniProtKB-UniRule"/>
</dbReference>
<evidence type="ECO:0000313" key="10">
    <source>
        <dbReference type="EMBL" id="NUU18914.1"/>
    </source>
</evidence>
<dbReference type="GO" id="GO:0009003">
    <property type="term" value="F:signal peptidase activity"/>
    <property type="evidence" value="ECO:0007669"/>
    <property type="project" value="UniProtKB-EC"/>
</dbReference>
<accession>A0A7Y6A365</accession>
<feature type="domain" description="Peptidase S24/S26A/S26B/S26C" evidence="9">
    <location>
        <begin position="41"/>
        <end position="125"/>
    </location>
</feature>
<keyword evidence="11" id="KW-1185">Reference proteome</keyword>
<gene>
    <name evidence="10" type="ORF">HP550_16810</name>
</gene>
<keyword evidence="5 8" id="KW-0472">Membrane</keyword>
<dbReference type="InterPro" id="IPR001733">
    <property type="entry name" value="Peptidase_S26B"/>
</dbReference>
<feature type="transmembrane region" description="Helical" evidence="8">
    <location>
        <begin position="133"/>
        <end position="159"/>
    </location>
</feature>
<dbReference type="CDD" id="cd06462">
    <property type="entry name" value="Peptidase_S24_S26"/>
    <property type="match status" value="1"/>
</dbReference>
<evidence type="ECO:0000256" key="5">
    <source>
        <dbReference type="ARBA" id="ARBA00023136"/>
    </source>
</evidence>
<evidence type="ECO:0000259" key="9">
    <source>
        <dbReference type="Pfam" id="PF00717"/>
    </source>
</evidence>
<feature type="compositionally biased region" description="Acidic residues" evidence="7">
    <location>
        <begin position="162"/>
        <end position="171"/>
    </location>
</feature>
<dbReference type="RefSeq" id="WP_175348834.1">
    <property type="nucleotide sequence ID" value="NZ_JABMCI010000069.1"/>
</dbReference>
<feature type="region of interest" description="Disordered" evidence="7">
    <location>
        <begin position="162"/>
        <end position="196"/>
    </location>
</feature>
<evidence type="ECO:0000256" key="1">
    <source>
        <dbReference type="ARBA" id="ARBA00004370"/>
    </source>
</evidence>
<dbReference type="AlphaFoldDB" id="A0A7Y6A365"/>
<comment type="caution">
    <text evidence="10">The sequence shown here is derived from an EMBL/GenBank/DDBJ whole genome shotgun (WGS) entry which is preliminary data.</text>
</comment>
<sequence>MDTSTAEAADRTGRLLRRVRDVFFWVAVAACAWLLWPSSVGGCTTLIIVSGHSMEPTYATGDLVVARCGEPAVGDVVVYRPTELGGDARIIHRVIGGDATGWQIQGDNNDWVDPFAPTNDEVIGVAAIHIPKVGLVASAIASPWIWASLIVLAIALLVWPRDEDDEDDEEPAPPVGAMSSRDGSDPVPELDPVAGS</sequence>
<evidence type="ECO:0000313" key="11">
    <source>
        <dbReference type="Proteomes" id="UP000565724"/>
    </source>
</evidence>